<dbReference type="AlphaFoldDB" id="A0A9W7LCL6"/>
<dbReference type="Proteomes" id="UP001165065">
    <property type="component" value="Unassembled WGS sequence"/>
</dbReference>
<feature type="compositionally biased region" description="Gly residues" evidence="1">
    <location>
        <begin position="94"/>
        <end position="108"/>
    </location>
</feature>
<feature type="compositionally biased region" description="Low complexity" evidence="1">
    <location>
        <begin position="288"/>
        <end position="300"/>
    </location>
</feature>
<accession>A0A9W7LCL6</accession>
<evidence type="ECO:0000256" key="1">
    <source>
        <dbReference type="SAM" id="MobiDB-lite"/>
    </source>
</evidence>
<dbReference type="PROSITE" id="PS50330">
    <property type="entry name" value="UIM"/>
    <property type="match status" value="1"/>
</dbReference>
<sequence>MQSVVFDNQEVHSSDSRSQVFEFTWSRSNLHVYKIIAHATGSGPNGRQYDLVVDGQSYADMPKVFELGLPNPSRGAPPPGRVGMGQGMQQLQIGYGGGGRGGGGGFGSGYNSEPIRAPRSPQEEEKELQAAIRQSLAESEAHMNRQKTYSYDNSVDISTAYDAQVSRVRSSSLPDKDLLDLMSGASVNPPSQPGFAPPQAPSMPPPPVPPTGLATWDAFGTSPPPPPQQPNIPFAVAQPVPTQPPNQLAPPTLSPSFGGMSVMTQPGPTFSQQGGVVTSQYVSPPPASSFQASFPAQPSSTLRPPTPPVDLVNLDDISKGSRRPVTNNGNPFNVPQGNLGDMKRQQQGGKGGQRMPFNSPMGGQGGNWMG</sequence>
<reference evidence="3" key="1">
    <citation type="journal article" date="2023" name="Commun. Biol.">
        <title>Genome analysis of Parmales, the sister group of diatoms, reveals the evolutionary specialization of diatoms from phago-mixotrophs to photoautotrophs.</title>
        <authorList>
            <person name="Ban H."/>
            <person name="Sato S."/>
            <person name="Yoshikawa S."/>
            <person name="Yamada K."/>
            <person name="Nakamura Y."/>
            <person name="Ichinomiya M."/>
            <person name="Sato N."/>
            <person name="Blanc-Mathieu R."/>
            <person name="Endo H."/>
            <person name="Kuwata A."/>
            <person name="Ogata H."/>
        </authorList>
    </citation>
    <scope>NUCLEOTIDE SEQUENCE [LARGE SCALE GENOMIC DNA]</scope>
</reference>
<dbReference type="InterPro" id="IPR003903">
    <property type="entry name" value="UIM_dom"/>
</dbReference>
<dbReference type="OrthoDB" id="72550at2759"/>
<gene>
    <name evidence="2" type="ORF">TrCOL_g7086</name>
</gene>
<feature type="compositionally biased region" description="Polar residues" evidence="1">
    <location>
        <begin position="324"/>
        <end position="336"/>
    </location>
</feature>
<name>A0A9W7LCL6_9STRA</name>
<evidence type="ECO:0000313" key="2">
    <source>
        <dbReference type="EMBL" id="GMI44757.1"/>
    </source>
</evidence>
<feature type="region of interest" description="Disordered" evidence="1">
    <location>
        <begin position="90"/>
        <end position="129"/>
    </location>
</feature>
<proteinExistence type="predicted"/>
<organism evidence="2 3">
    <name type="scientific">Triparma columacea</name>
    <dbReference type="NCBI Taxonomy" id="722753"/>
    <lineage>
        <taxon>Eukaryota</taxon>
        <taxon>Sar</taxon>
        <taxon>Stramenopiles</taxon>
        <taxon>Ochrophyta</taxon>
        <taxon>Bolidophyceae</taxon>
        <taxon>Parmales</taxon>
        <taxon>Triparmaceae</taxon>
        <taxon>Triparma</taxon>
    </lineage>
</organism>
<feature type="compositionally biased region" description="Polar residues" evidence="1">
    <location>
        <begin position="262"/>
        <end position="282"/>
    </location>
</feature>
<dbReference type="EMBL" id="BRYA01001491">
    <property type="protein sequence ID" value="GMI44757.1"/>
    <property type="molecule type" value="Genomic_DNA"/>
</dbReference>
<comment type="caution">
    <text evidence="2">The sequence shown here is derived from an EMBL/GenBank/DDBJ whole genome shotgun (WGS) entry which is preliminary data.</text>
</comment>
<feature type="compositionally biased region" description="Pro residues" evidence="1">
    <location>
        <begin position="190"/>
        <end position="210"/>
    </location>
</feature>
<keyword evidence="3" id="KW-1185">Reference proteome</keyword>
<feature type="region of interest" description="Disordered" evidence="1">
    <location>
        <begin position="179"/>
        <end position="370"/>
    </location>
</feature>
<evidence type="ECO:0000313" key="3">
    <source>
        <dbReference type="Proteomes" id="UP001165065"/>
    </source>
</evidence>
<protein>
    <submittedName>
        <fullName evidence="2">Uncharacterized protein</fullName>
    </submittedName>
</protein>